<proteinExistence type="predicted"/>
<accession>A0ACC2GLR4</accession>
<organism evidence="1 2">
    <name type="scientific">Dallia pectoralis</name>
    <name type="common">Alaska blackfish</name>
    <dbReference type="NCBI Taxonomy" id="75939"/>
    <lineage>
        <taxon>Eukaryota</taxon>
        <taxon>Metazoa</taxon>
        <taxon>Chordata</taxon>
        <taxon>Craniata</taxon>
        <taxon>Vertebrata</taxon>
        <taxon>Euteleostomi</taxon>
        <taxon>Actinopterygii</taxon>
        <taxon>Neopterygii</taxon>
        <taxon>Teleostei</taxon>
        <taxon>Protacanthopterygii</taxon>
        <taxon>Esociformes</taxon>
        <taxon>Umbridae</taxon>
        <taxon>Dallia</taxon>
    </lineage>
</organism>
<dbReference type="EMBL" id="CM055738">
    <property type="protein sequence ID" value="KAJ8004586.1"/>
    <property type="molecule type" value="Genomic_DNA"/>
</dbReference>
<evidence type="ECO:0000313" key="1">
    <source>
        <dbReference type="EMBL" id="KAJ8004586.1"/>
    </source>
</evidence>
<name>A0ACC2GLR4_DALPE</name>
<reference evidence="1" key="1">
    <citation type="submission" date="2021-05" db="EMBL/GenBank/DDBJ databases">
        <authorList>
            <person name="Pan Q."/>
            <person name="Jouanno E."/>
            <person name="Zahm M."/>
            <person name="Klopp C."/>
            <person name="Cabau C."/>
            <person name="Louis A."/>
            <person name="Berthelot C."/>
            <person name="Parey E."/>
            <person name="Roest Crollius H."/>
            <person name="Montfort J."/>
            <person name="Robinson-Rechavi M."/>
            <person name="Bouchez O."/>
            <person name="Lampietro C."/>
            <person name="Lopez Roques C."/>
            <person name="Donnadieu C."/>
            <person name="Postlethwait J."/>
            <person name="Bobe J."/>
            <person name="Dillon D."/>
            <person name="Chandos A."/>
            <person name="von Hippel F."/>
            <person name="Guiguen Y."/>
        </authorList>
    </citation>
    <scope>NUCLEOTIDE SEQUENCE</scope>
    <source>
        <strain evidence="1">YG-Jan2019</strain>
    </source>
</reference>
<comment type="caution">
    <text evidence="1">The sequence shown here is derived from an EMBL/GenBank/DDBJ whole genome shotgun (WGS) entry which is preliminary data.</text>
</comment>
<sequence>MTPLIWIFIWLLPRSALCDLPAAVNVSLSSNHFIHLLTWAPGPGTPSGVHYRVMVNKLRQEVNTWKDAAGCEHVQSPLVCNLTEEFSDKYETHYYRVHTVLGDEPSSMSAIVGFDPFSTHLDPPLVTVGVCNSTLCVDLKPPLDSLRDVYDTFEYNLTINRSQYNVPFNSPKRVVLKDLAPGQKYCVSAIRFRKVGRSWKNFFYSRLDCASTPVNHTAGTGTGILVVAFMAVIIIPCAVYLLIQTGYLCLKQDLPHVLLFIKHQDMQLLESGSKENFSVVQEVLSSPPSVRKHTESDDDDDDDSKVERTSCGGYKARRRDYAPLTSHNLLSSTSTCPLSPLVAANDQRVTPDCPLSGLSPTARVPDEARGVSPDFSKCRLSPEAVSEDPQLTAEDEERSCQEISLLSVSLGGRERMRPMARVVVGPDPQGTSGRDDSPERTSPILPSVTEFWAPRTHPATEEEEEEEEEEDEEEESQGYLCRSKT</sequence>
<protein>
    <submittedName>
        <fullName evidence="1">Uncharacterized protein</fullName>
    </submittedName>
</protein>
<gene>
    <name evidence="1" type="ORF">DPEC_G00137810</name>
</gene>
<dbReference type="Proteomes" id="UP001157502">
    <property type="component" value="Chromosome 11"/>
</dbReference>
<keyword evidence="2" id="KW-1185">Reference proteome</keyword>
<evidence type="ECO:0000313" key="2">
    <source>
        <dbReference type="Proteomes" id="UP001157502"/>
    </source>
</evidence>